<dbReference type="PANTHER" id="PTHR31533:SF28">
    <property type="entry name" value="BIFUNCTIONAL INHIBITOR_PLANT LIPID TRANSFER PROTEIN_SEED STORAGE HELICAL DOMAIN-CONTAINING PROTEIN"/>
    <property type="match status" value="1"/>
</dbReference>
<feature type="signal peptide" evidence="1">
    <location>
        <begin position="1"/>
        <end position="34"/>
    </location>
</feature>
<evidence type="ECO:0000256" key="1">
    <source>
        <dbReference type="SAM" id="SignalP"/>
    </source>
</evidence>
<accession>A0ABP0TW57</accession>
<gene>
    <name evidence="3" type="ORF">CSSPTR1EN2_LOCUS8416</name>
</gene>
<dbReference type="InterPro" id="IPR039307">
    <property type="entry name" value="LORELEI-like"/>
</dbReference>
<dbReference type="PANTHER" id="PTHR31533">
    <property type="entry name" value="GPI-ANCHORED PROTEIN LLG1-RELATED-RELATED"/>
    <property type="match status" value="1"/>
</dbReference>
<name>A0ABP0TW57_9BRYO</name>
<dbReference type="EMBL" id="OZ019907">
    <property type="protein sequence ID" value="CAK9206573.1"/>
    <property type="molecule type" value="Genomic_DNA"/>
</dbReference>
<protein>
    <recommendedName>
        <fullName evidence="2">GPI-anchored protein LLG1-like domain-containing protein</fullName>
    </recommendedName>
</protein>
<feature type="chain" id="PRO_5045787236" description="GPI-anchored protein LLG1-like domain-containing protein" evidence="1">
    <location>
        <begin position="35"/>
        <end position="146"/>
    </location>
</feature>
<feature type="domain" description="GPI-anchored protein LLG1-like" evidence="2">
    <location>
        <begin position="66"/>
        <end position="142"/>
    </location>
</feature>
<evidence type="ECO:0000313" key="4">
    <source>
        <dbReference type="Proteomes" id="UP001497512"/>
    </source>
</evidence>
<proteinExistence type="predicted"/>
<dbReference type="InterPro" id="IPR058888">
    <property type="entry name" value="LLG1-like"/>
</dbReference>
<keyword evidence="1" id="KW-0732">Signal</keyword>
<organism evidence="3 4">
    <name type="scientific">Sphagnum troendelagicum</name>
    <dbReference type="NCBI Taxonomy" id="128251"/>
    <lineage>
        <taxon>Eukaryota</taxon>
        <taxon>Viridiplantae</taxon>
        <taxon>Streptophyta</taxon>
        <taxon>Embryophyta</taxon>
        <taxon>Bryophyta</taxon>
        <taxon>Sphagnophytina</taxon>
        <taxon>Sphagnopsida</taxon>
        <taxon>Sphagnales</taxon>
        <taxon>Sphagnaceae</taxon>
        <taxon>Sphagnum</taxon>
    </lineage>
</organism>
<evidence type="ECO:0000259" key="2">
    <source>
        <dbReference type="Pfam" id="PF26578"/>
    </source>
</evidence>
<evidence type="ECO:0000313" key="3">
    <source>
        <dbReference type="EMBL" id="CAK9206573.1"/>
    </source>
</evidence>
<keyword evidence="4" id="KW-1185">Reference proteome</keyword>
<dbReference type="Pfam" id="PF26578">
    <property type="entry name" value="LLG1"/>
    <property type="match status" value="1"/>
</dbReference>
<sequence length="146" mass="14902">MAVLAVVCGRDVRVIGLVLLLSMFLAMPSPLASAARVDGRKLSGKEASSTYQLVAGTLSTDTCGTDFSTVSFANVKSACPVGADSPSAACCTAYTDIACQYSAEVNDFNSICPIMFINYLSAAGPYPAGYFVGNCVSGTNGLCPGA</sequence>
<reference evidence="3" key="1">
    <citation type="submission" date="2024-02" db="EMBL/GenBank/DDBJ databases">
        <authorList>
            <consortium name="ELIXIR-Norway"/>
            <consortium name="Elixir Norway"/>
        </authorList>
    </citation>
    <scope>NUCLEOTIDE SEQUENCE</scope>
</reference>
<dbReference type="Proteomes" id="UP001497512">
    <property type="component" value="Chromosome 15"/>
</dbReference>